<feature type="domain" description="RING-type" evidence="3">
    <location>
        <begin position="494"/>
        <end position="535"/>
    </location>
</feature>
<dbReference type="InterPro" id="IPR049730">
    <property type="entry name" value="SNF2/RAD54-like_C"/>
</dbReference>
<organism evidence="5 6">
    <name type="scientific">Symbiodinium natans</name>
    <dbReference type="NCBI Taxonomy" id="878477"/>
    <lineage>
        <taxon>Eukaryota</taxon>
        <taxon>Sar</taxon>
        <taxon>Alveolata</taxon>
        <taxon>Dinophyceae</taxon>
        <taxon>Suessiales</taxon>
        <taxon>Symbiodiniaceae</taxon>
        <taxon>Symbiodinium</taxon>
    </lineage>
</organism>
<dbReference type="Pfam" id="PF13639">
    <property type="entry name" value="zf-RING_2"/>
    <property type="match status" value="1"/>
</dbReference>
<dbReference type="SMART" id="SM00184">
    <property type="entry name" value="RING"/>
    <property type="match status" value="1"/>
</dbReference>
<dbReference type="GO" id="GO:0008270">
    <property type="term" value="F:zinc ion binding"/>
    <property type="evidence" value="ECO:0007669"/>
    <property type="project" value="UniProtKB-KW"/>
</dbReference>
<keyword evidence="1" id="KW-0378">Hydrolase</keyword>
<dbReference type="GO" id="GO:0006974">
    <property type="term" value="P:DNA damage response"/>
    <property type="evidence" value="ECO:0007669"/>
    <property type="project" value="TreeGrafter"/>
</dbReference>
<dbReference type="InterPro" id="IPR038718">
    <property type="entry name" value="SNF2-like_sf"/>
</dbReference>
<dbReference type="InterPro" id="IPR052583">
    <property type="entry name" value="ATP-helicase/E3_Ub-Ligase"/>
</dbReference>
<dbReference type="PROSITE" id="PS50089">
    <property type="entry name" value="ZF_RING_2"/>
    <property type="match status" value="1"/>
</dbReference>
<name>A0A812KHJ6_9DINO</name>
<reference evidence="5" key="1">
    <citation type="submission" date="2021-02" db="EMBL/GenBank/DDBJ databases">
        <authorList>
            <person name="Dougan E. K."/>
            <person name="Rhodes N."/>
            <person name="Thang M."/>
            <person name="Chan C."/>
        </authorList>
    </citation>
    <scope>NUCLEOTIDE SEQUENCE</scope>
</reference>
<dbReference type="GO" id="GO:0016787">
    <property type="term" value="F:hydrolase activity"/>
    <property type="evidence" value="ECO:0007669"/>
    <property type="project" value="UniProtKB-KW"/>
</dbReference>
<dbReference type="GO" id="GO:0061630">
    <property type="term" value="F:ubiquitin protein ligase activity"/>
    <property type="evidence" value="ECO:0007669"/>
    <property type="project" value="TreeGrafter"/>
</dbReference>
<dbReference type="AlphaFoldDB" id="A0A812KHJ6"/>
<dbReference type="EMBL" id="CAJNDS010000710">
    <property type="protein sequence ID" value="CAE7229532.1"/>
    <property type="molecule type" value="Genomic_DNA"/>
</dbReference>
<protein>
    <submittedName>
        <fullName evidence="5">SHPRH protein</fullName>
    </submittedName>
</protein>
<dbReference type="OrthoDB" id="441703at2759"/>
<keyword evidence="2" id="KW-0862">Zinc</keyword>
<dbReference type="GO" id="GO:0005634">
    <property type="term" value="C:nucleus"/>
    <property type="evidence" value="ECO:0007669"/>
    <property type="project" value="TreeGrafter"/>
</dbReference>
<dbReference type="SUPFAM" id="SSF57850">
    <property type="entry name" value="RING/U-box"/>
    <property type="match status" value="1"/>
</dbReference>
<dbReference type="InterPro" id="IPR001841">
    <property type="entry name" value="Znf_RING"/>
</dbReference>
<keyword evidence="2" id="KW-0863">Zinc-finger</keyword>
<gene>
    <name evidence="5" type="primary">SHPRH</name>
    <name evidence="5" type="ORF">SNAT2548_LOCUS9237</name>
</gene>
<evidence type="ECO:0000259" key="3">
    <source>
        <dbReference type="PROSITE" id="PS50089"/>
    </source>
</evidence>
<dbReference type="InterPro" id="IPR000330">
    <property type="entry name" value="SNF2_N"/>
</dbReference>
<evidence type="ECO:0000259" key="4">
    <source>
        <dbReference type="PROSITE" id="PS51194"/>
    </source>
</evidence>
<keyword evidence="2" id="KW-0479">Metal-binding</keyword>
<dbReference type="Gene3D" id="3.40.50.300">
    <property type="entry name" value="P-loop containing nucleotide triphosphate hydrolases"/>
    <property type="match status" value="1"/>
</dbReference>
<keyword evidence="6" id="KW-1185">Reference proteome</keyword>
<dbReference type="SUPFAM" id="SSF52540">
    <property type="entry name" value="P-loop containing nucleoside triphosphate hydrolases"/>
    <property type="match status" value="1"/>
</dbReference>
<evidence type="ECO:0000256" key="2">
    <source>
        <dbReference type="PROSITE-ProRule" id="PRU00175"/>
    </source>
</evidence>
<dbReference type="Pfam" id="PF00271">
    <property type="entry name" value="Helicase_C"/>
    <property type="match status" value="1"/>
</dbReference>
<dbReference type="Pfam" id="PF00176">
    <property type="entry name" value="SNF2-rel_dom"/>
    <property type="match status" value="1"/>
</dbReference>
<comment type="caution">
    <text evidence="5">The sequence shown here is derived from an EMBL/GenBank/DDBJ whole genome shotgun (WGS) entry which is preliminary data.</text>
</comment>
<evidence type="ECO:0000256" key="1">
    <source>
        <dbReference type="ARBA" id="ARBA00022801"/>
    </source>
</evidence>
<dbReference type="PANTHER" id="PTHR45865">
    <property type="entry name" value="E3 UBIQUITIN-PROTEIN LIGASE SHPRH FAMILY MEMBER"/>
    <property type="match status" value="1"/>
</dbReference>
<dbReference type="InterPro" id="IPR013083">
    <property type="entry name" value="Znf_RING/FYVE/PHD"/>
</dbReference>
<dbReference type="CDD" id="cd18793">
    <property type="entry name" value="SF2_C_SNF"/>
    <property type="match status" value="1"/>
</dbReference>
<dbReference type="Proteomes" id="UP000604046">
    <property type="component" value="Unassembled WGS sequence"/>
</dbReference>
<evidence type="ECO:0000313" key="5">
    <source>
        <dbReference type="EMBL" id="CAE7229532.1"/>
    </source>
</evidence>
<proteinExistence type="predicted"/>
<dbReference type="Gene3D" id="3.30.40.10">
    <property type="entry name" value="Zinc/RING finger domain, C3HC4 (zinc finger)"/>
    <property type="match status" value="1"/>
</dbReference>
<dbReference type="Gene3D" id="3.40.50.10810">
    <property type="entry name" value="Tandem AAA-ATPase domain"/>
    <property type="match status" value="1"/>
</dbReference>
<evidence type="ECO:0000313" key="6">
    <source>
        <dbReference type="Proteomes" id="UP000604046"/>
    </source>
</evidence>
<dbReference type="GO" id="GO:0000209">
    <property type="term" value="P:protein polyubiquitination"/>
    <property type="evidence" value="ECO:0007669"/>
    <property type="project" value="TreeGrafter"/>
</dbReference>
<dbReference type="PROSITE" id="PS51194">
    <property type="entry name" value="HELICASE_CTER"/>
    <property type="match status" value="1"/>
</dbReference>
<sequence length="729" mass="82590">MLNRLCLQGRKVKVHVIREKPGRSRTEPVKGIGSLKILTIESTTDVKRLRLGCLCEHFNVVIASTGLLGSMRHLADVRETLEMWQPEDPATGMIMAEKQRALHDCVEKWHDKSLLQAALCSAPVLFEAIWWRRMVLDEFHETESWKMSTREVLKSIGATYRWGLSGTPPLSNTESIMEVAELLNYVRKEASPTMALALENRLSKNLKAEAAQQKLREECQVMIHGFVRQSSSSLAEAIAIREHHEFVEHTAEERLIYRQACHDHFVFDLEAGYGEVSAEVRMQLLQRCAHFCLDMNAEDAAAAVRLLGTSKRARIQDLCRQLEIEASRASFLSCWPDAQRALTVDLQHAEAKEFMTRLSRCTAEDWMSKDPSRQCLETCIDMLDQHGEIRLRIDVRLKQPVRDTEVYTRQADRHVVLHSVVRAKPAAGSDEILSEMATCSLTCGRNVLQNLNKAFTSGFQTLAGLLDSAHRSLDFYTWQLRGISDTEELKDYTCSICLGSADALADLVMLQCSHVFHRSCVVRALQQQGRCPQCRQQASGRTMSSVLLELQEAPEPERRLEQLTPELRKHGSKLHAIAQCLRNIRADDPTAKAIVFVQWQELEDRVAAALQTHQLPAERLPRGRNKGREMSTIMKRFCTAPDCFVLLLSLDNVASGTNLTEASHVFFVHPMNADTLSTAVAYEKQALARVRRVGQMRSEVHVWRFVTRHTVEEHIHDLHQRQQGAAEAA</sequence>
<dbReference type="GO" id="GO:0005524">
    <property type="term" value="F:ATP binding"/>
    <property type="evidence" value="ECO:0007669"/>
    <property type="project" value="InterPro"/>
</dbReference>
<dbReference type="InterPro" id="IPR027417">
    <property type="entry name" value="P-loop_NTPase"/>
</dbReference>
<accession>A0A812KHJ6</accession>
<dbReference type="PANTHER" id="PTHR45865:SF1">
    <property type="entry name" value="E3 UBIQUITIN-PROTEIN LIGASE SHPRH"/>
    <property type="match status" value="1"/>
</dbReference>
<dbReference type="InterPro" id="IPR001650">
    <property type="entry name" value="Helicase_C-like"/>
</dbReference>
<feature type="domain" description="Helicase C-terminal" evidence="4">
    <location>
        <begin position="576"/>
        <end position="729"/>
    </location>
</feature>